<dbReference type="Proteomes" id="UP001374584">
    <property type="component" value="Unassembled WGS sequence"/>
</dbReference>
<keyword evidence="3" id="KW-1185">Reference proteome</keyword>
<proteinExistence type="predicted"/>
<evidence type="ECO:0000313" key="2">
    <source>
        <dbReference type="EMBL" id="KAK7346817.1"/>
    </source>
</evidence>
<evidence type="ECO:0000259" key="1">
    <source>
        <dbReference type="Pfam" id="PF08389"/>
    </source>
</evidence>
<dbReference type="EMBL" id="JAYMYR010000008">
    <property type="protein sequence ID" value="KAK7346817.1"/>
    <property type="molecule type" value="Genomic_DNA"/>
</dbReference>
<reference evidence="2 3" key="1">
    <citation type="submission" date="2024-01" db="EMBL/GenBank/DDBJ databases">
        <title>The genomes of 5 underutilized Papilionoideae crops provide insights into root nodulation and disease resistanc.</title>
        <authorList>
            <person name="Jiang F."/>
        </authorList>
    </citation>
    <scope>NUCLEOTIDE SEQUENCE [LARGE SCALE GENOMIC DNA]</scope>
    <source>
        <strain evidence="2">JINMINGXINNONG_FW02</strain>
        <tissue evidence="2">Leaves</tissue>
    </source>
</reference>
<gene>
    <name evidence="2" type="ORF">VNO80_21340</name>
</gene>
<dbReference type="Pfam" id="PF08389">
    <property type="entry name" value="Xpo1"/>
    <property type="match status" value="1"/>
</dbReference>
<sequence>MNLSRWKKGIAMDSYEAFKNKKIQSDDEFLCGPRKSIKGLLPRFHLSIGQSTALSRRKLRVQAPRSYWQRANDAYAGSRCPSLALERIEVEFELLSYVARPSKYRKKSCRRKPITPGSQFNGVCSEFELTRLARSFRYRPKILKHEWPARWQSFIPDLVSAAKTSETICENCMAILKSILPPTSDIPEAYTMGSTEEQVHIRVLESTEENIASLLVGLEYLINISYVDDTEVFSMSSALSRNVLADMCILV</sequence>
<dbReference type="Gene3D" id="1.25.10.10">
    <property type="entry name" value="Leucine-rich Repeat Variant"/>
    <property type="match status" value="1"/>
</dbReference>
<dbReference type="GO" id="GO:0005049">
    <property type="term" value="F:nuclear export signal receptor activity"/>
    <property type="evidence" value="ECO:0007669"/>
    <property type="project" value="InterPro"/>
</dbReference>
<organism evidence="2 3">
    <name type="scientific">Phaseolus coccineus</name>
    <name type="common">Scarlet runner bean</name>
    <name type="synonym">Phaseolus multiflorus</name>
    <dbReference type="NCBI Taxonomy" id="3886"/>
    <lineage>
        <taxon>Eukaryota</taxon>
        <taxon>Viridiplantae</taxon>
        <taxon>Streptophyta</taxon>
        <taxon>Embryophyta</taxon>
        <taxon>Tracheophyta</taxon>
        <taxon>Spermatophyta</taxon>
        <taxon>Magnoliopsida</taxon>
        <taxon>eudicotyledons</taxon>
        <taxon>Gunneridae</taxon>
        <taxon>Pentapetalae</taxon>
        <taxon>rosids</taxon>
        <taxon>fabids</taxon>
        <taxon>Fabales</taxon>
        <taxon>Fabaceae</taxon>
        <taxon>Papilionoideae</taxon>
        <taxon>50 kb inversion clade</taxon>
        <taxon>NPAAA clade</taxon>
        <taxon>indigoferoid/millettioid clade</taxon>
        <taxon>Phaseoleae</taxon>
        <taxon>Phaseolus</taxon>
    </lineage>
</organism>
<name>A0AAN9QSZ9_PHACN</name>
<dbReference type="GO" id="GO:0005634">
    <property type="term" value="C:nucleus"/>
    <property type="evidence" value="ECO:0007669"/>
    <property type="project" value="TreeGrafter"/>
</dbReference>
<dbReference type="InterPro" id="IPR011989">
    <property type="entry name" value="ARM-like"/>
</dbReference>
<dbReference type="GO" id="GO:0006611">
    <property type="term" value="P:protein export from nucleus"/>
    <property type="evidence" value="ECO:0007669"/>
    <property type="project" value="InterPro"/>
</dbReference>
<feature type="domain" description="Exportin-1/Importin-beta-like" evidence="1">
    <location>
        <begin position="142"/>
        <end position="195"/>
    </location>
</feature>
<dbReference type="InterPro" id="IPR013598">
    <property type="entry name" value="Exportin-1/Importin-b-like"/>
</dbReference>
<dbReference type="GO" id="GO:0000055">
    <property type="term" value="P:ribosomal large subunit export from nucleus"/>
    <property type="evidence" value="ECO:0007669"/>
    <property type="project" value="TreeGrafter"/>
</dbReference>
<dbReference type="PANTHER" id="PTHR11223:SF2">
    <property type="entry name" value="EXPORTIN-1"/>
    <property type="match status" value="1"/>
</dbReference>
<protein>
    <recommendedName>
        <fullName evidence="1">Exportin-1/Importin-beta-like domain-containing protein</fullName>
    </recommendedName>
</protein>
<dbReference type="PANTHER" id="PTHR11223">
    <property type="entry name" value="EXPORTIN 1/5"/>
    <property type="match status" value="1"/>
</dbReference>
<dbReference type="GO" id="GO:0000056">
    <property type="term" value="P:ribosomal small subunit export from nucleus"/>
    <property type="evidence" value="ECO:0007669"/>
    <property type="project" value="TreeGrafter"/>
</dbReference>
<evidence type="ECO:0000313" key="3">
    <source>
        <dbReference type="Proteomes" id="UP001374584"/>
    </source>
</evidence>
<dbReference type="InterPro" id="IPR045065">
    <property type="entry name" value="XPO1/5"/>
</dbReference>
<accession>A0AAN9QSZ9</accession>
<comment type="caution">
    <text evidence="2">The sequence shown here is derived from an EMBL/GenBank/DDBJ whole genome shotgun (WGS) entry which is preliminary data.</text>
</comment>
<dbReference type="GO" id="GO:0005737">
    <property type="term" value="C:cytoplasm"/>
    <property type="evidence" value="ECO:0007669"/>
    <property type="project" value="TreeGrafter"/>
</dbReference>
<dbReference type="AlphaFoldDB" id="A0AAN9QSZ9"/>